<dbReference type="KEGG" id="tad:TRIADDRAFT_21300"/>
<comment type="cofactor">
    <cofactor evidence="1">
        <name>FMN</name>
        <dbReference type="ChEBI" id="CHEBI:58210"/>
    </cofactor>
</comment>
<dbReference type="HOGENOM" id="CLU_001570_17_7_1"/>
<keyword evidence="8" id="KW-0274">FAD</keyword>
<evidence type="ECO:0000256" key="2">
    <source>
        <dbReference type="ARBA" id="ARBA00001974"/>
    </source>
</evidence>
<dbReference type="GO" id="GO:0050667">
    <property type="term" value="P:homocysteine metabolic process"/>
    <property type="evidence" value="ECO:0000318"/>
    <property type="project" value="GO_Central"/>
</dbReference>
<dbReference type="PANTHER" id="PTHR19384">
    <property type="entry name" value="NITRIC OXIDE SYNTHASE-RELATED"/>
    <property type="match status" value="1"/>
</dbReference>
<organism evidence="16 17">
    <name type="scientific">Trichoplax adhaerens</name>
    <name type="common">Trichoplax reptans</name>
    <dbReference type="NCBI Taxonomy" id="10228"/>
    <lineage>
        <taxon>Eukaryota</taxon>
        <taxon>Metazoa</taxon>
        <taxon>Placozoa</taxon>
        <taxon>Uniplacotomia</taxon>
        <taxon>Trichoplacea</taxon>
        <taxon>Trichoplacidae</taxon>
        <taxon>Trichoplax</taxon>
    </lineage>
</organism>
<dbReference type="OMA" id="LFFGHQR"/>
<dbReference type="Gene3D" id="2.40.30.10">
    <property type="entry name" value="Translation factors"/>
    <property type="match status" value="1"/>
</dbReference>
<dbReference type="InterPro" id="IPR023173">
    <property type="entry name" value="NADPH_Cyt_P450_Rdtase_alpha"/>
</dbReference>
<dbReference type="FunFam" id="1.20.990.10:FF:000007">
    <property type="entry name" value="Methionine synthase reductase"/>
    <property type="match status" value="1"/>
</dbReference>
<dbReference type="InterPro" id="IPR003097">
    <property type="entry name" value="CysJ-like_FAD-binding"/>
</dbReference>
<dbReference type="GO" id="GO:0030586">
    <property type="term" value="F:[methionine synthase] reductase (NADPH) activity"/>
    <property type="evidence" value="ECO:0000318"/>
    <property type="project" value="GO_Central"/>
</dbReference>
<dbReference type="GO" id="GO:0009086">
    <property type="term" value="P:methionine biosynthetic process"/>
    <property type="evidence" value="ECO:0000318"/>
    <property type="project" value="GO_Central"/>
</dbReference>
<keyword evidence="4" id="KW-0028">Amino-acid biosynthesis</keyword>
<dbReference type="Gene3D" id="1.20.990.10">
    <property type="entry name" value="NADPH-cytochrome p450 Reductase, Chain A, domain 3"/>
    <property type="match status" value="1"/>
</dbReference>
<evidence type="ECO:0000256" key="6">
    <source>
        <dbReference type="ARBA" id="ARBA00022643"/>
    </source>
</evidence>
<dbReference type="GO" id="GO:0010181">
    <property type="term" value="F:FMN binding"/>
    <property type="evidence" value="ECO:0000318"/>
    <property type="project" value="GO_Central"/>
</dbReference>
<proteinExistence type="predicted"/>
<protein>
    <recommendedName>
        <fullName evidence="13">Methionine synthase reductase</fullName>
        <ecNumber evidence="12">1.16.1.8</ecNumber>
    </recommendedName>
</protein>
<dbReference type="Pfam" id="PF00258">
    <property type="entry name" value="Flavodoxin_1"/>
    <property type="match status" value="1"/>
</dbReference>
<keyword evidence="9" id="KW-0521">NADP</keyword>
<dbReference type="InterPro" id="IPR001709">
    <property type="entry name" value="Flavoprot_Pyr_Nucl_cyt_Rdtase"/>
</dbReference>
<name>B3RQ83_TRIAD</name>
<dbReference type="PROSITE" id="PS50902">
    <property type="entry name" value="FLAVODOXIN_LIKE"/>
    <property type="match status" value="1"/>
</dbReference>
<evidence type="ECO:0000256" key="13">
    <source>
        <dbReference type="ARBA" id="ARBA00040659"/>
    </source>
</evidence>
<dbReference type="InterPro" id="IPR008254">
    <property type="entry name" value="Flavodoxin/NO_synth"/>
</dbReference>
<dbReference type="eggNOG" id="KOG1158">
    <property type="taxonomic scope" value="Eukaryota"/>
</dbReference>
<dbReference type="Gene3D" id="3.40.50.360">
    <property type="match status" value="1"/>
</dbReference>
<dbReference type="PRINTS" id="PR00371">
    <property type="entry name" value="FPNCR"/>
</dbReference>
<dbReference type="PRINTS" id="PR00369">
    <property type="entry name" value="FLAVODOXIN"/>
</dbReference>
<evidence type="ECO:0000259" key="15">
    <source>
        <dbReference type="PROSITE" id="PS51384"/>
    </source>
</evidence>
<dbReference type="InterPro" id="IPR029039">
    <property type="entry name" value="Flavoprotein-like_sf"/>
</dbReference>
<dbReference type="Proteomes" id="UP000009022">
    <property type="component" value="Unassembled WGS sequence"/>
</dbReference>
<keyword evidence="10" id="KW-0560">Oxidoreductase</keyword>
<dbReference type="Gene3D" id="3.40.50.80">
    <property type="entry name" value="Nucleotide-binding domain of ferredoxin-NADP reductase (FNR) module"/>
    <property type="match status" value="1"/>
</dbReference>
<keyword evidence="11" id="KW-0486">Methionine biosynthesis</keyword>
<evidence type="ECO:0000259" key="14">
    <source>
        <dbReference type="PROSITE" id="PS50902"/>
    </source>
</evidence>
<dbReference type="InterPro" id="IPR001094">
    <property type="entry name" value="Flavdoxin-like"/>
</dbReference>
<dbReference type="FunFam" id="3.40.50.360:FF:000059">
    <property type="entry name" value="5-methyltetrahydrofolate-homocysteine methyltransferase reductase"/>
    <property type="match status" value="1"/>
</dbReference>
<keyword evidence="7" id="KW-0949">S-adenosyl-L-methionine</keyword>
<dbReference type="PhylomeDB" id="B3RQ83"/>
<comment type="cofactor">
    <cofactor evidence="2">
        <name>FAD</name>
        <dbReference type="ChEBI" id="CHEBI:57692"/>
    </cofactor>
</comment>
<evidence type="ECO:0000256" key="9">
    <source>
        <dbReference type="ARBA" id="ARBA00022857"/>
    </source>
</evidence>
<reference evidence="16 17" key="1">
    <citation type="journal article" date="2008" name="Nature">
        <title>The Trichoplax genome and the nature of placozoans.</title>
        <authorList>
            <person name="Srivastava M."/>
            <person name="Begovic E."/>
            <person name="Chapman J."/>
            <person name="Putnam N.H."/>
            <person name="Hellsten U."/>
            <person name="Kawashima T."/>
            <person name="Kuo A."/>
            <person name="Mitros T."/>
            <person name="Salamov A."/>
            <person name="Carpenter M.L."/>
            <person name="Signorovitch A.Y."/>
            <person name="Moreno M.A."/>
            <person name="Kamm K."/>
            <person name="Grimwood J."/>
            <person name="Schmutz J."/>
            <person name="Shapiro H."/>
            <person name="Grigoriev I.V."/>
            <person name="Buss L.W."/>
            <person name="Schierwater B."/>
            <person name="Dellaporta S.L."/>
            <person name="Rokhsar D.S."/>
        </authorList>
    </citation>
    <scope>NUCLEOTIDE SEQUENCE [LARGE SCALE GENOMIC DNA]</scope>
    <source>
        <strain evidence="16 17">Grell-BS-1999</strain>
    </source>
</reference>
<dbReference type="SUPFAM" id="SSF63380">
    <property type="entry name" value="Riboflavin synthase domain-like"/>
    <property type="match status" value="1"/>
</dbReference>
<dbReference type="Pfam" id="PF00175">
    <property type="entry name" value="NAD_binding_1"/>
    <property type="match status" value="1"/>
</dbReference>
<dbReference type="InterPro" id="IPR001433">
    <property type="entry name" value="OxRdtase_FAD/NAD-bd"/>
</dbReference>
<evidence type="ECO:0000313" key="17">
    <source>
        <dbReference type="Proteomes" id="UP000009022"/>
    </source>
</evidence>
<dbReference type="EC" id="1.16.1.8" evidence="12"/>
<keyword evidence="6" id="KW-0288">FMN</keyword>
<sequence>MSNFSCADTIYVLYGSQTGQAQTIAEDIYQQCLDRHFDSKLLCLDQHDKKFNITQVKKAVFVISTTGDGDPPDNAGKFIRKLKRKSVPKDHLSNLSYALLGLGDTNYNNFCNCGKTLNGLLETLGASSFYPIGCADDAVGLEIVVEPWKDGLWDALQKVLQLRTNNTEIKFLILCIESNKRNELQWDNVNISTTGSNDAISPISMDNQVKASEILSGSSNISNTEETYATGSPKDSLNNTIDRLSENTESMKIAPEQLLEQNAKELLAGMHEVIQLESKLKEYDATFPEAKYLTAENAIKKVLELVLCQNDESIDFLPGDSINVFCPNNEEEVNWIISRLGLIDIRNRTFTLRVMSETKKRLPKIPDHIPKDCTIKEALMFHCDIRSIPKKATLRMLAEYTENQNERKRLLQLSSREGGNDYTNLICNSSISFLDILATFPSCRPPFIKVIVELLPRLQPRPYSIVNSPIEGKKIMKVAFTIVQLPPSIATRGLREGLCSGWLQSITKHLHSPQLSHGNNVGTVKIGISSRRNQNFNLPNDKSIPLIMIGAGTGISPYVGFLEHRWLIENDMAQTAHYGSWLLFYGCRHKDRDYLYKNDINTYLHRKILTHHYVAFSREVQENLSEKFPRYVQECLWQQSDKVVKLLLEESALVYVCGDAQGMAKDVMNTIIDLIERNKGISKEEASKIVLTMMKEKRYRQDIWA</sequence>
<dbReference type="PANTHER" id="PTHR19384:SF84">
    <property type="entry name" value="METHIONINE SYNTHASE REDUCTASE"/>
    <property type="match status" value="1"/>
</dbReference>
<dbReference type="InParanoid" id="B3RQ83"/>
<dbReference type="InterPro" id="IPR017927">
    <property type="entry name" value="FAD-bd_FR_type"/>
</dbReference>
<dbReference type="GO" id="GO:0005829">
    <property type="term" value="C:cytosol"/>
    <property type="evidence" value="ECO:0000318"/>
    <property type="project" value="GO_Central"/>
</dbReference>
<dbReference type="AlphaFoldDB" id="B3RQ83"/>
<evidence type="ECO:0000256" key="3">
    <source>
        <dbReference type="ARBA" id="ARBA00022490"/>
    </source>
</evidence>
<keyword evidence="17" id="KW-1185">Reference proteome</keyword>
<keyword evidence="5" id="KW-0285">Flavoprotein</keyword>
<evidence type="ECO:0000256" key="4">
    <source>
        <dbReference type="ARBA" id="ARBA00022605"/>
    </source>
</evidence>
<dbReference type="EMBL" id="DS985242">
    <property type="protein sequence ID" value="EDV28307.1"/>
    <property type="molecule type" value="Genomic_DNA"/>
</dbReference>
<feature type="domain" description="Flavodoxin-like" evidence="14">
    <location>
        <begin position="10"/>
        <end position="153"/>
    </location>
</feature>
<dbReference type="InterPro" id="IPR017938">
    <property type="entry name" value="Riboflavin_synthase-like_b-brl"/>
</dbReference>
<evidence type="ECO:0000256" key="5">
    <source>
        <dbReference type="ARBA" id="ARBA00022630"/>
    </source>
</evidence>
<accession>B3RQ83</accession>
<evidence type="ECO:0000313" key="16">
    <source>
        <dbReference type="EMBL" id="EDV28307.1"/>
    </source>
</evidence>
<evidence type="ECO:0000256" key="12">
    <source>
        <dbReference type="ARBA" id="ARBA00039088"/>
    </source>
</evidence>
<evidence type="ECO:0000256" key="11">
    <source>
        <dbReference type="ARBA" id="ARBA00023167"/>
    </source>
</evidence>
<dbReference type="OrthoDB" id="1856718at2759"/>
<dbReference type="InterPro" id="IPR039261">
    <property type="entry name" value="FNR_nucleotide-bd"/>
</dbReference>
<dbReference type="SUPFAM" id="SSF52218">
    <property type="entry name" value="Flavoproteins"/>
    <property type="match status" value="1"/>
</dbReference>
<dbReference type="RefSeq" id="XP_002110141.1">
    <property type="nucleotide sequence ID" value="XM_002110105.1"/>
</dbReference>
<dbReference type="GO" id="GO:0050660">
    <property type="term" value="F:flavin adenine dinucleotide binding"/>
    <property type="evidence" value="ECO:0000318"/>
    <property type="project" value="GO_Central"/>
</dbReference>
<gene>
    <name evidence="16" type="ORF">TRIADDRAFT_21300</name>
</gene>
<evidence type="ECO:0000256" key="7">
    <source>
        <dbReference type="ARBA" id="ARBA00022691"/>
    </source>
</evidence>
<dbReference type="PROSITE" id="PS51384">
    <property type="entry name" value="FAD_FR"/>
    <property type="match status" value="1"/>
</dbReference>
<keyword evidence="3" id="KW-0963">Cytoplasm</keyword>
<evidence type="ECO:0000256" key="1">
    <source>
        <dbReference type="ARBA" id="ARBA00001917"/>
    </source>
</evidence>
<evidence type="ECO:0000256" key="8">
    <source>
        <dbReference type="ARBA" id="ARBA00022827"/>
    </source>
</evidence>
<dbReference type="Pfam" id="PF00667">
    <property type="entry name" value="FAD_binding_1"/>
    <property type="match status" value="1"/>
</dbReference>
<dbReference type="STRING" id="10228.B3RQ83"/>
<evidence type="ECO:0000256" key="10">
    <source>
        <dbReference type="ARBA" id="ARBA00023002"/>
    </source>
</evidence>
<dbReference type="FunCoup" id="B3RQ83">
    <property type="interactions" value="625"/>
</dbReference>
<dbReference type="FunFam" id="3.40.50.80:FF:000030">
    <property type="entry name" value="NADPH-dependent diflavin oxidoreductase 1"/>
    <property type="match status" value="1"/>
</dbReference>
<dbReference type="GeneID" id="6750827"/>
<dbReference type="SUPFAM" id="SSF52343">
    <property type="entry name" value="Ferredoxin reductase-like, C-terminal NADP-linked domain"/>
    <property type="match status" value="1"/>
</dbReference>
<dbReference type="CTD" id="6750827"/>
<feature type="domain" description="FAD-binding FR-type" evidence="15">
    <location>
        <begin position="280"/>
        <end position="539"/>
    </location>
</feature>